<evidence type="ECO:0000313" key="4">
    <source>
        <dbReference type="EMBL" id="WFD10197.1"/>
    </source>
</evidence>
<feature type="domain" description="Peptidase M56" evidence="3">
    <location>
        <begin position="8"/>
        <end position="327"/>
    </location>
</feature>
<dbReference type="InterPro" id="IPR008756">
    <property type="entry name" value="Peptidase_M56"/>
</dbReference>
<protein>
    <submittedName>
        <fullName evidence="4">M56 family metallopeptidase</fullName>
    </submittedName>
</protein>
<feature type="transmembrane region" description="Helical" evidence="2">
    <location>
        <begin position="37"/>
        <end position="55"/>
    </location>
</feature>
<evidence type="ECO:0000256" key="1">
    <source>
        <dbReference type="SAM" id="MobiDB-lite"/>
    </source>
</evidence>
<feature type="transmembrane region" description="Helical" evidence="2">
    <location>
        <begin position="335"/>
        <end position="354"/>
    </location>
</feature>
<keyword evidence="5" id="KW-1185">Reference proteome</keyword>
<dbReference type="CDD" id="cd07341">
    <property type="entry name" value="M56_BlaR1_MecR1_like"/>
    <property type="match status" value="1"/>
</dbReference>
<evidence type="ECO:0000259" key="3">
    <source>
        <dbReference type="Pfam" id="PF05569"/>
    </source>
</evidence>
<feature type="region of interest" description="Disordered" evidence="1">
    <location>
        <begin position="356"/>
        <end position="380"/>
    </location>
</feature>
<accession>A0ABY8EFE0</accession>
<keyword evidence="2" id="KW-0812">Transmembrane</keyword>
<feature type="transmembrane region" description="Helical" evidence="2">
    <location>
        <begin position="6"/>
        <end position="25"/>
    </location>
</feature>
<dbReference type="Proteomes" id="UP001222800">
    <property type="component" value="Chromosome"/>
</dbReference>
<dbReference type="EMBL" id="CP120733">
    <property type="protein sequence ID" value="WFD10197.1"/>
    <property type="molecule type" value="Genomic_DNA"/>
</dbReference>
<feature type="transmembrane region" description="Helical" evidence="2">
    <location>
        <begin position="241"/>
        <end position="263"/>
    </location>
</feature>
<feature type="compositionally biased region" description="Low complexity" evidence="1">
    <location>
        <begin position="356"/>
        <end position="367"/>
    </location>
</feature>
<dbReference type="InterPro" id="IPR052173">
    <property type="entry name" value="Beta-lactam_resp_regulator"/>
</dbReference>
<dbReference type="Pfam" id="PF05569">
    <property type="entry name" value="Peptidase_M56"/>
    <property type="match status" value="1"/>
</dbReference>
<proteinExistence type="predicted"/>
<keyword evidence="2" id="KW-1133">Transmembrane helix</keyword>
<sequence>MINFTNILFIMSLKTSILILIILTVKFLFNKFFTAQTHYIIWFLLFISLTVPYTVQSNISIYNVPKYFTQNKYISKAQFNYNNSSSNINNYNNFIRYPYLNNNKSISKEKDTTSTTAKENQNTFNIFESLKNIFTYIWLLGFLLLSFIVFIKTIRSNKLIRMEEDILDTQKLSILNNCKELLGIKQNLRLIKTTKFSTPSLVGIFSPRILLPEKILYRFDNEQLELILLHELSHLKRKDILMNWIILIYQLIYWFNPIIWIGFYKMKNDMEVACDAHVLNNLKKEKHIFYGKIIIDLLDYISKPSFIPVSTNILENKYELKRRIVMIKKFKKTSYKLTFISFLLIALVGCSSISEPENNTNPTPNEISEQEPRKTIGQNDEYPLGLPDAKKILNNKNWIIGKDYEFIWKTLGTPYINTYYVNTKGLSSDEILNNLSNETIYPIKSDEDSSALYVFMENDKIVDMKIDEFSGIPSNTWKDSDYKVNFYTSGDIDKKDLPYLEKDSNLSKFKKEFLNKPLSDLKNKFNLTHGASEAFNKKDNLKLTVYPIIGKDITSPFAGIYVLSENNIIKDIKIDRANLQLERLDEHFSLTNKSKRKTKN</sequence>
<evidence type="ECO:0000313" key="5">
    <source>
        <dbReference type="Proteomes" id="UP001222800"/>
    </source>
</evidence>
<organism evidence="4 5">
    <name type="scientific">Tepidibacter hydrothermalis</name>
    <dbReference type="NCBI Taxonomy" id="3036126"/>
    <lineage>
        <taxon>Bacteria</taxon>
        <taxon>Bacillati</taxon>
        <taxon>Bacillota</taxon>
        <taxon>Clostridia</taxon>
        <taxon>Peptostreptococcales</taxon>
        <taxon>Peptostreptococcaceae</taxon>
        <taxon>Tepidibacter</taxon>
    </lineage>
</organism>
<keyword evidence="2" id="KW-0472">Membrane</keyword>
<dbReference type="RefSeq" id="WP_277732175.1">
    <property type="nucleotide sequence ID" value="NZ_CP120733.1"/>
</dbReference>
<feature type="transmembrane region" description="Helical" evidence="2">
    <location>
        <begin position="133"/>
        <end position="151"/>
    </location>
</feature>
<reference evidence="4 5" key="1">
    <citation type="submission" date="2023-03" db="EMBL/GenBank/DDBJ databases">
        <title>Complete genome sequence of Tepidibacter sp. SWIR-1, isolated from a deep-sea hydrothermal vent.</title>
        <authorList>
            <person name="Li X."/>
        </authorList>
    </citation>
    <scope>NUCLEOTIDE SEQUENCE [LARGE SCALE GENOMIC DNA]</scope>
    <source>
        <strain evidence="4 5">SWIR-1</strain>
    </source>
</reference>
<name>A0ABY8EFE0_9FIRM</name>
<evidence type="ECO:0000256" key="2">
    <source>
        <dbReference type="SAM" id="Phobius"/>
    </source>
</evidence>
<dbReference type="PANTHER" id="PTHR34978:SF3">
    <property type="entry name" value="SLR0241 PROTEIN"/>
    <property type="match status" value="1"/>
</dbReference>
<gene>
    <name evidence="4" type="ORF">P4S50_17845</name>
</gene>
<dbReference type="PANTHER" id="PTHR34978">
    <property type="entry name" value="POSSIBLE SENSOR-TRANSDUCER PROTEIN BLAR"/>
    <property type="match status" value="1"/>
</dbReference>